<dbReference type="PROSITE" id="PS51257">
    <property type="entry name" value="PROKAR_LIPOPROTEIN"/>
    <property type="match status" value="1"/>
</dbReference>
<reference evidence="3" key="1">
    <citation type="submission" date="2019-11" db="EMBL/GenBank/DDBJ databases">
        <title>Draft Genome Sequence of Plant Growth-Promoting Rhizosphere-Associated Bacteria.</title>
        <authorList>
            <person name="Vasilyev I.Y."/>
            <person name="Radchenko V."/>
            <person name="Ilnitskaya E.V."/>
        </authorList>
    </citation>
    <scope>NUCLEOTIDE SEQUENCE</scope>
    <source>
        <strain evidence="3">VRA_517_n</strain>
    </source>
</reference>
<evidence type="ECO:0000256" key="2">
    <source>
        <dbReference type="SAM" id="SignalP"/>
    </source>
</evidence>
<feature type="signal peptide" evidence="2">
    <location>
        <begin position="1"/>
        <end position="18"/>
    </location>
</feature>
<proteinExistence type="predicted"/>
<comment type="caution">
    <text evidence="3">The sequence shown here is derived from an EMBL/GenBank/DDBJ whole genome shotgun (WGS) entry which is preliminary data.</text>
</comment>
<evidence type="ECO:0000313" key="3">
    <source>
        <dbReference type="EMBL" id="MSE03999.1"/>
    </source>
</evidence>
<organism evidence="3">
    <name type="scientific">Bacillus velezensis</name>
    <dbReference type="NCBI Taxonomy" id="492670"/>
    <lineage>
        <taxon>Bacteria</taxon>
        <taxon>Bacillati</taxon>
        <taxon>Bacillota</taxon>
        <taxon>Bacilli</taxon>
        <taxon>Bacillales</taxon>
        <taxon>Bacillaceae</taxon>
        <taxon>Bacillus</taxon>
        <taxon>Bacillus amyloliquefaciens group</taxon>
    </lineage>
</organism>
<gene>
    <name evidence="3" type="ORF">GKC39_18325</name>
</gene>
<dbReference type="AlphaFoldDB" id="A0A6A8LQ23"/>
<accession>A0A6A8LQ23</accession>
<sequence length="202" mass="21645">MFKRLGTLLLIASLVLLTACKNSEEPSSSSSGTKNSVPDNSSSESQDISENGPNEVGDLYEIDGGTAKVTAISNKETTAKSGPMQLTVKRVIAAVANEKTPFIELELEAKNTSDGVVNFTPDSIKLATSTGVQVEEPSLDESDDLLGEYIGKVKDSGSVFYIFQNEEDIENLDSIRLRVASPSDENATALGDKMDIKINLEH</sequence>
<keyword evidence="2" id="KW-0732">Signal</keyword>
<feature type="compositionally biased region" description="Polar residues" evidence="1">
    <location>
        <begin position="32"/>
        <end position="52"/>
    </location>
</feature>
<dbReference type="EMBL" id="WKKV01000014">
    <property type="protein sequence ID" value="MSE03999.1"/>
    <property type="molecule type" value="Genomic_DNA"/>
</dbReference>
<name>A0A6A8LQ23_BACVE</name>
<feature type="region of interest" description="Disordered" evidence="1">
    <location>
        <begin position="23"/>
        <end position="57"/>
    </location>
</feature>
<evidence type="ECO:0000256" key="1">
    <source>
        <dbReference type="SAM" id="MobiDB-lite"/>
    </source>
</evidence>
<protein>
    <recommendedName>
        <fullName evidence="4">DUF4352 domain-containing protein</fullName>
    </recommendedName>
</protein>
<evidence type="ECO:0008006" key="4">
    <source>
        <dbReference type="Google" id="ProtNLM"/>
    </source>
</evidence>
<feature type="chain" id="PRO_5038381511" description="DUF4352 domain-containing protein" evidence="2">
    <location>
        <begin position="19"/>
        <end position="202"/>
    </location>
</feature>
<dbReference type="RefSeq" id="WP_154303249.1">
    <property type="nucleotide sequence ID" value="NZ_WKKV01000014.1"/>
</dbReference>